<feature type="region of interest" description="Disordered" evidence="1">
    <location>
        <begin position="94"/>
        <end position="120"/>
    </location>
</feature>
<keyword evidence="3" id="KW-1185">Reference proteome</keyword>
<dbReference type="Proteomes" id="UP000541426">
    <property type="component" value="Unassembled WGS sequence"/>
</dbReference>
<gene>
    <name evidence="2" type="ORF">GGQ68_004877</name>
</gene>
<dbReference type="EMBL" id="JACIEJ010000027">
    <property type="protein sequence ID" value="MBB3988520.1"/>
    <property type="molecule type" value="Genomic_DNA"/>
</dbReference>
<accession>A0A7W6GUT6</accession>
<dbReference type="RefSeq" id="WP_183970405.1">
    <property type="nucleotide sequence ID" value="NZ_BAABBZ010000048.1"/>
</dbReference>
<comment type="caution">
    <text evidence="2">The sequence shown here is derived from an EMBL/GenBank/DDBJ whole genome shotgun (WGS) entry which is preliminary data.</text>
</comment>
<evidence type="ECO:0000256" key="1">
    <source>
        <dbReference type="SAM" id="MobiDB-lite"/>
    </source>
</evidence>
<name>A0A7W6GUT6_9RHOB</name>
<proteinExistence type="predicted"/>
<sequence length="120" mass="13029">MNDTHYMIPEVVDIASAPKIAKDLARYIRTSPAPSLDAGRLREGGLPLVQILLAARWSAETEGKCLRLIAPEDGQLMRLLKAFGLEAAHCADEITYEPDQAPSSSESPDEKPGSATLKRN</sequence>
<evidence type="ECO:0000313" key="2">
    <source>
        <dbReference type="EMBL" id="MBB3988520.1"/>
    </source>
</evidence>
<evidence type="ECO:0000313" key="3">
    <source>
        <dbReference type="Proteomes" id="UP000541426"/>
    </source>
</evidence>
<evidence type="ECO:0008006" key="4">
    <source>
        <dbReference type="Google" id="ProtNLM"/>
    </source>
</evidence>
<protein>
    <recommendedName>
        <fullName evidence="4">STAS domain-containing protein</fullName>
    </recommendedName>
</protein>
<dbReference type="AlphaFoldDB" id="A0A7W6GUT6"/>
<organism evidence="2 3">
    <name type="scientific">Sagittula marina</name>
    <dbReference type="NCBI Taxonomy" id="943940"/>
    <lineage>
        <taxon>Bacteria</taxon>
        <taxon>Pseudomonadati</taxon>
        <taxon>Pseudomonadota</taxon>
        <taxon>Alphaproteobacteria</taxon>
        <taxon>Rhodobacterales</taxon>
        <taxon>Roseobacteraceae</taxon>
        <taxon>Sagittula</taxon>
    </lineage>
</organism>
<reference evidence="2 3" key="1">
    <citation type="submission" date="2020-08" db="EMBL/GenBank/DDBJ databases">
        <title>Genomic Encyclopedia of Type Strains, Phase IV (KMG-IV): sequencing the most valuable type-strain genomes for metagenomic binning, comparative biology and taxonomic classification.</title>
        <authorList>
            <person name="Goeker M."/>
        </authorList>
    </citation>
    <scope>NUCLEOTIDE SEQUENCE [LARGE SCALE GENOMIC DNA]</scope>
    <source>
        <strain evidence="2 3">DSM 102235</strain>
    </source>
</reference>